<dbReference type="SMART" id="SM01027">
    <property type="entry name" value="Beta-Casp"/>
    <property type="match status" value="1"/>
</dbReference>
<comment type="subcellular location">
    <subcellularLocation>
        <location evidence="1 4">Nucleus</location>
    </subcellularLocation>
</comment>
<dbReference type="AlphaFoldDB" id="A0A1R1YBP8"/>
<dbReference type="Pfam" id="PF10996">
    <property type="entry name" value="Beta-Casp"/>
    <property type="match status" value="1"/>
</dbReference>
<proteinExistence type="inferred from homology"/>
<feature type="domain" description="Beta-Casp" evidence="6">
    <location>
        <begin position="156"/>
        <end position="295"/>
    </location>
</feature>
<dbReference type="GO" id="GO:0006398">
    <property type="term" value="P:mRNA 3'-end processing by stem-loop binding and cleavage"/>
    <property type="evidence" value="ECO:0007669"/>
    <property type="project" value="InterPro"/>
</dbReference>
<evidence type="ECO:0000256" key="2">
    <source>
        <dbReference type="ARBA" id="ARBA00022664"/>
    </source>
</evidence>
<dbReference type="InterPro" id="IPR011108">
    <property type="entry name" value="RMMBL"/>
</dbReference>
<dbReference type="Pfam" id="PF07521">
    <property type="entry name" value="RMMBL"/>
    <property type="match status" value="1"/>
</dbReference>
<evidence type="ECO:0000313" key="8">
    <source>
        <dbReference type="Proteomes" id="UP000187283"/>
    </source>
</evidence>
<dbReference type="InterPro" id="IPR001279">
    <property type="entry name" value="Metallo-B-lactamas"/>
</dbReference>
<keyword evidence="3 4" id="KW-0539">Nucleus</keyword>
<evidence type="ECO:0000313" key="7">
    <source>
        <dbReference type="EMBL" id="OMJ24096.1"/>
    </source>
</evidence>
<feature type="compositionally biased region" description="Low complexity" evidence="5">
    <location>
        <begin position="571"/>
        <end position="580"/>
    </location>
</feature>
<dbReference type="GO" id="GO:0005847">
    <property type="term" value="C:mRNA cleavage and polyadenylation specificity factor complex"/>
    <property type="evidence" value="ECO:0007669"/>
    <property type="project" value="InterPro"/>
</dbReference>
<evidence type="ECO:0000256" key="5">
    <source>
        <dbReference type="SAM" id="MobiDB-lite"/>
    </source>
</evidence>
<sequence>MGKISVSSIVKDLQKERGLDLSLEDVSEAFNHITTLRYSQPTNLPGKCKEINICAYSAGHSLGGSIWKIKKGIDEILYAIDYNHIRESHLAATSLLHRGQVIESMLRPTLLITSACNATRILPTQKSRKDALFDFIKAHLKGTGIAIMPVDTATRVLELTYLIERFMDSYYGNIEYKPEFPKRIFLLSRYGNRVFRFARSMLEWMNDNLGNEFSGNRKNPFDLKHIQIVNSYRKLEKLISEALSGHKKEGIIVLVSGEDFDFGYSRKLFDKLASNDSNKIILTQRGSSNSLSRVLYDLWFQKAKQKELEDLDSNENGLFGADNNSESLKNTSQMSIPLGIDVLLQEEIKIPSYKKVALEGDELVQYQEKKRKEKEEKEAQVALLLDEEMSEEEFDNIDNDQLIGTSETDVNDFDFNNISRRSFSGLPSNIYRKFSINKNENKSLENYILNTEMSKLLSGVINDIYFNSGSQNKNATSNKSSIFPFVDKRKRMSDYGEVLDIDHFKKPILSQDKVTSDENRLESIPESFNNSFKNDNRSSNMGNIYKKAKTDIDNYKNKEYSDDSSSESENGENNSTSKSEFFSGTKPAEIGDSNVDDIGYKYIKYYSQFEINCRVTFLDFEGRADSRSMHNIIAQIEPRRIVVVDGDEVSTEYFCQLCATNDRMTDSIFAPAIGEVLNVSTRAKAYSVKLSDSLLNSLKFAQPKPHSKNISKLLLFNESSGSYPRFNLFSKAEMSKSDSLALANSALEAGDLGNKNFGEELRISRVRGIWRVYGDSNVPVLDLPNLEERQMYNDIKYAGDLKLSLLKRGLIANGINAYFQGDGVLVCNDTVKVEKNDEGLVQIDGDLSPEFFKIRTVLYNLLAVI</sequence>
<dbReference type="PANTHER" id="PTHR45922">
    <property type="entry name" value="CLEAVAGE AND POLYADENYLATION SPECIFICITY FACTOR SUBUNIT 2"/>
    <property type="match status" value="1"/>
</dbReference>
<dbReference type="SUPFAM" id="SSF56281">
    <property type="entry name" value="Metallo-hydrolase/oxidoreductase"/>
    <property type="match status" value="1"/>
</dbReference>
<dbReference type="GO" id="GO:0003723">
    <property type="term" value="F:RNA binding"/>
    <property type="evidence" value="ECO:0007669"/>
    <property type="project" value="UniProtKB-KW"/>
</dbReference>
<organism evidence="7 8">
    <name type="scientific">Smittium culicis</name>
    <dbReference type="NCBI Taxonomy" id="133412"/>
    <lineage>
        <taxon>Eukaryota</taxon>
        <taxon>Fungi</taxon>
        <taxon>Fungi incertae sedis</taxon>
        <taxon>Zoopagomycota</taxon>
        <taxon>Kickxellomycotina</taxon>
        <taxon>Harpellomycetes</taxon>
        <taxon>Harpellales</taxon>
        <taxon>Legeriomycetaceae</taxon>
        <taxon>Smittium</taxon>
    </lineage>
</organism>
<evidence type="ECO:0000259" key="6">
    <source>
        <dbReference type="SMART" id="SM01027"/>
    </source>
</evidence>
<dbReference type="Pfam" id="PF13299">
    <property type="entry name" value="CPSF100_C"/>
    <property type="match status" value="1"/>
</dbReference>
<evidence type="ECO:0000256" key="3">
    <source>
        <dbReference type="ARBA" id="ARBA00023242"/>
    </source>
</evidence>
<keyword evidence="4" id="KW-0694">RNA-binding</keyword>
<dbReference type="InterPro" id="IPR022712">
    <property type="entry name" value="Beta_Casp"/>
</dbReference>
<evidence type="ECO:0000256" key="1">
    <source>
        <dbReference type="ARBA" id="ARBA00004123"/>
    </source>
</evidence>
<evidence type="ECO:0000256" key="4">
    <source>
        <dbReference type="RuleBase" id="RU365006"/>
    </source>
</evidence>
<dbReference type="STRING" id="133412.A0A1R1YBP8"/>
<dbReference type="Pfam" id="PF16661">
    <property type="entry name" value="Lactamase_B_6"/>
    <property type="match status" value="1"/>
</dbReference>
<dbReference type="EMBL" id="LSSN01000412">
    <property type="protein sequence ID" value="OMJ24096.1"/>
    <property type="molecule type" value="Genomic_DNA"/>
</dbReference>
<dbReference type="OrthoDB" id="64353at2759"/>
<accession>A0A1R1YBP8</accession>
<dbReference type="PANTHER" id="PTHR45922:SF1">
    <property type="entry name" value="CLEAVAGE AND POLYADENYLATION SPECIFICITY FACTOR SUBUNIT 2"/>
    <property type="match status" value="1"/>
</dbReference>
<dbReference type="InterPro" id="IPR025069">
    <property type="entry name" value="Cpsf2_C"/>
</dbReference>
<gene>
    <name evidence="7" type="ORF">AYI70_g1815</name>
</gene>
<comment type="caution">
    <text evidence="7">The sequence shown here is derived from an EMBL/GenBank/DDBJ whole genome shotgun (WGS) entry which is preliminary data.</text>
</comment>
<dbReference type="Gene3D" id="3.40.50.10890">
    <property type="match status" value="1"/>
</dbReference>
<keyword evidence="2 4" id="KW-0507">mRNA processing</keyword>
<keyword evidence="8" id="KW-1185">Reference proteome</keyword>
<dbReference type="Proteomes" id="UP000187283">
    <property type="component" value="Unassembled WGS sequence"/>
</dbReference>
<protein>
    <recommendedName>
        <fullName evidence="4">Cleavage and polyadenylation specificity factor subunit 2</fullName>
    </recommendedName>
    <alternativeName>
        <fullName evidence="4">Cleavage and polyadenylation specificity factor 100 kDa subunit</fullName>
    </alternativeName>
</protein>
<reference evidence="7 8" key="1">
    <citation type="submission" date="2017-01" db="EMBL/GenBank/DDBJ databases">
        <authorList>
            <person name="Mah S.A."/>
            <person name="Swanson W.J."/>
            <person name="Moy G.W."/>
            <person name="Vacquier V.D."/>
        </authorList>
    </citation>
    <scope>NUCLEOTIDE SEQUENCE [LARGE SCALE GENOMIC DNA]</scope>
    <source>
        <strain evidence="7 8">GSMNP</strain>
    </source>
</reference>
<name>A0A1R1YBP8_9FUNG</name>
<dbReference type="InterPro" id="IPR036866">
    <property type="entry name" value="RibonucZ/Hydroxyglut_hydro"/>
</dbReference>
<feature type="region of interest" description="Disordered" evidence="5">
    <location>
        <begin position="556"/>
        <end position="583"/>
    </location>
</feature>
<dbReference type="InterPro" id="IPR027075">
    <property type="entry name" value="CPSF2"/>
</dbReference>
<comment type="similarity">
    <text evidence="4">Belongs to the metallo-beta-lactamase superfamily. RNA-metabolizing metallo-beta-lactamase-like family. CPSF2/YSH1 subfamily.</text>
</comment>